<feature type="region of interest" description="Disordered" evidence="1">
    <location>
        <begin position="1"/>
        <end position="58"/>
    </location>
</feature>
<dbReference type="AlphaFoldDB" id="A0A5N6P4I4"/>
<feature type="compositionally biased region" description="Basic and acidic residues" evidence="1">
    <location>
        <begin position="44"/>
        <end position="58"/>
    </location>
</feature>
<sequence>MNLYQPNGMHESAEPWLKGKRGFAALPNPRLPQPTPPPPTAGGEEVRRTNPRSKTLDRTEVGAAEVGATMEAAAEVAAVEADGDGRWEAWLWRWEFGSSEDVDCGRKKRFEDLKKSLVHVCAKKRPRRRFLMKCLRENKRSANL</sequence>
<evidence type="ECO:0000313" key="2">
    <source>
        <dbReference type="EMBL" id="KAD5960617.1"/>
    </source>
</evidence>
<dbReference type="EMBL" id="SZYD01000006">
    <property type="protein sequence ID" value="KAD5960617.1"/>
    <property type="molecule type" value="Genomic_DNA"/>
</dbReference>
<dbReference type="Proteomes" id="UP000326396">
    <property type="component" value="Linkage Group LG14"/>
</dbReference>
<accession>A0A5N6P4I4</accession>
<evidence type="ECO:0000313" key="3">
    <source>
        <dbReference type="Proteomes" id="UP000326396"/>
    </source>
</evidence>
<keyword evidence="3" id="KW-1185">Reference proteome</keyword>
<proteinExistence type="predicted"/>
<feature type="compositionally biased region" description="Pro residues" evidence="1">
    <location>
        <begin position="29"/>
        <end position="40"/>
    </location>
</feature>
<organism evidence="2 3">
    <name type="scientific">Mikania micrantha</name>
    <name type="common">bitter vine</name>
    <dbReference type="NCBI Taxonomy" id="192012"/>
    <lineage>
        <taxon>Eukaryota</taxon>
        <taxon>Viridiplantae</taxon>
        <taxon>Streptophyta</taxon>
        <taxon>Embryophyta</taxon>
        <taxon>Tracheophyta</taxon>
        <taxon>Spermatophyta</taxon>
        <taxon>Magnoliopsida</taxon>
        <taxon>eudicotyledons</taxon>
        <taxon>Gunneridae</taxon>
        <taxon>Pentapetalae</taxon>
        <taxon>asterids</taxon>
        <taxon>campanulids</taxon>
        <taxon>Asterales</taxon>
        <taxon>Asteraceae</taxon>
        <taxon>Asteroideae</taxon>
        <taxon>Heliantheae alliance</taxon>
        <taxon>Eupatorieae</taxon>
        <taxon>Mikania</taxon>
    </lineage>
</organism>
<gene>
    <name evidence="2" type="ORF">E3N88_12089</name>
</gene>
<evidence type="ECO:0000256" key="1">
    <source>
        <dbReference type="SAM" id="MobiDB-lite"/>
    </source>
</evidence>
<comment type="caution">
    <text evidence="2">The sequence shown here is derived from an EMBL/GenBank/DDBJ whole genome shotgun (WGS) entry which is preliminary data.</text>
</comment>
<name>A0A5N6P4I4_9ASTR</name>
<reference evidence="2 3" key="1">
    <citation type="submission" date="2019-05" db="EMBL/GenBank/DDBJ databases">
        <title>Mikania micrantha, genome provides insights into the molecular mechanism of rapid growth.</title>
        <authorList>
            <person name="Liu B."/>
        </authorList>
    </citation>
    <scope>NUCLEOTIDE SEQUENCE [LARGE SCALE GENOMIC DNA]</scope>
    <source>
        <strain evidence="2">NLD-2019</strain>
        <tissue evidence="2">Leaf</tissue>
    </source>
</reference>
<protein>
    <submittedName>
        <fullName evidence="2">Uncharacterized protein</fullName>
    </submittedName>
</protein>